<dbReference type="RefSeq" id="WP_227927825.1">
    <property type="nucleotide sequence ID" value="NZ_CP094984.1"/>
</dbReference>
<dbReference type="GO" id="GO:0003677">
    <property type="term" value="F:DNA binding"/>
    <property type="evidence" value="ECO:0007669"/>
    <property type="project" value="UniProtKB-KW"/>
</dbReference>
<protein>
    <submittedName>
        <fullName evidence="5">GntR family transcriptional regulator</fullName>
    </submittedName>
</protein>
<dbReference type="InterPro" id="IPR000524">
    <property type="entry name" value="Tscrpt_reg_HTH_GntR"/>
</dbReference>
<sequence>MTPAPGTGPESPSTVTDPGVLPWVRIDAASSVPPYEQLRLQILDAVNEGRLAVGTRLPPVRALAGHLGLAVNTVARAYRELEQAQVVTTRSRAGTVVAAAGDAGRSRVAEAARVFADAARANGIPADDAVALVRAALQ</sequence>
<dbReference type="Pfam" id="PF00392">
    <property type="entry name" value="GntR"/>
    <property type="match status" value="1"/>
</dbReference>
<proteinExistence type="predicted"/>
<organism evidence="5 8">
    <name type="scientific">Arthrobacter zhangbolii</name>
    <dbReference type="NCBI Taxonomy" id="2886936"/>
    <lineage>
        <taxon>Bacteria</taxon>
        <taxon>Bacillati</taxon>
        <taxon>Actinomycetota</taxon>
        <taxon>Actinomycetes</taxon>
        <taxon>Micrococcales</taxon>
        <taxon>Micrococcaceae</taxon>
        <taxon>Arthrobacter</taxon>
    </lineage>
</organism>
<dbReference type="AlphaFoldDB" id="A0A9X1M6P1"/>
<evidence type="ECO:0000256" key="3">
    <source>
        <dbReference type="ARBA" id="ARBA00023163"/>
    </source>
</evidence>
<reference evidence="5" key="1">
    <citation type="submission" date="2021-10" db="EMBL/GenBank/DDBJ databases">
        <title>Novel species in genus Arthrobacter.</title>
        <authorList>
            <person name="Liu Y."/>
        </authorList>
    </citation>
    <scope>NUCLEOTIDE SEQUENCE</scope>
    <source>
        <strain evidence="5">Zg-Y462</strain>
        <strain evidence="7">zg-Y462</strain>
    </source>
</reference>
<dbReference type="Proteomes" id="UP000829758">
    <property type="component" value="Chromosome"/>
</dbReference>
<dbReference type="SMART" id="SM00345">
    <property type="entry name" value="HTH_GNTR"/>
    <property type="match status" value="1"/>
</dbReference>
<gene>
    <name evidence="5" type="ORF">LJ755_02240</name>
    <name evidence="6" type="ORF">MUK71_08445</name>
</gene>
<dbReference type="SUPFAM" id="SSF46785">
    <property type="entry name" value="Winged helix' DNA-binding domain"/>
    <property type="match status" value="1"/>
</dbReference>
<dbReference type="InterPro" id="IPR036390">
    <property type="entry name" value="WH_DNA-bd_sf"/>
</dbReference>
<dbReference type="CDD" id="cd07377">
    <property type="entry name" value="WHTH_GntR"/>
    <property type="match status" value="1"/>
</dbReference>
<keyword evidence="2" id="KW-0238">DNA-binding</keyword>
<evidence type="ECO:0000259" key="4">
    <source>
        <dbReference type="PROSITE" id="PS50949"/>
    </source>
</evidence>
<dbReference type="Proteomes" id="UP001155145">
    <property type="component" value="Unassembled WGS sequence"/>
</dbReference>
<dbReference type="GO" id="GO:0003700">
    <property type="term" value="F:DNA-binding transcription factor activity"/>
    <property type="evidence" value="ECO:0007669"/>
    <property type="project" value="InterPro"/>
</dbReference>
<evidence type="ECO:0000313" key="6">
    <source>
        <dbReference type="EMBL" id="UON90680.1"/>
    </source>
</evidence>
<keyword evidence="1" id="KW-0805">Transcription regulation</keyword>
<dbReference type="InterPro" id="IPR036388">
    <property type="entry name" value="WH-like_DNA-bd_sf"/>
</dbReference>
<keyword evidence="3" id="KW-0804">Transcription</keyword>
<evidence type="ECO:0000256" key="2">
    <source>
        <dbReference type="ARBA" id="ARBA00023125"/>
    </source>
</evidence>
<keyword evidence="7" id="KW-1185">Reference proteome</keyword>
<evidence type="ECO:0000313" key="8">
    <source>
        <dbReference type="Proteomes" id="UP001155145"/>
    </source>
</evidence>
<dbReference type="PANTHER" id="PTHR38445:SF9">
    <property type="entry name" value="HTH-TYPE TRANSCRIPTIONAL REPRESSOR YTRA"/>
    <property type="match status" value="1"/>
</dbReference>
<dbReference type="EMBL" id="JAJFZT010000001">
    <property type="protein sequence ID" value="MCC3271552.1"/>
    <property type="molecule type" value="Genomic_DNA"/>
</dbReference>
<dbReference type="PANTHER" id="PTHR38445">
    <property type="entry name" value="HTH-TYPE TRANSCRIPTIONAL REPRESSOR YTRA"/>
    <property type="match status" value="1"/>
</dbReference>
<feature type="domain" description="HTH gntR-type" evidence="4">
    <location>
        <begin position="32"/>
        <end position="100"/>
    </location>
</feature>
<dbReference type="EMBL" id="CP094984">
    <property type="protein sequence ID" value="UON90680.1"/>
    <property type="molecule type" value="Genomic_DNA"/>
</dbReference>
<evidence type="ECO:0000256" key="1">
    <source>
        <dbReference type="ARBA" id="ARBA00023015"/>
    </source>
</evidence>
<dbReference type="Gene3D" id="1.10.10.10">
    <property type="entry name" value="Winged helix-like DNA-binding domain superfamily/Winged helix DNA-binding domain"/>
    <property type="match status" value="1"/>
</dbReference>
<evidence type="ECO:0000313" key="7">
    <source>
        <dbReference type="Proteomes" id="UP000829758"/>
    </source>
</evidence>
<accession>A0A9X1M6P1</accession>
<evidence type="ECO:0000313" key="5">
    <source>
        <dbReference type="EMBL" id="MCC3271552.1"/>
    </source>
</evidence>
<name>A0A9X1M6P1_9MICC</name>
<dbReference type="PROSITE" id="PS50949">
    <property type="entry name" value="HTH_GNTR"/>
    <property type="match status" value="1"/>
</dbReference>